<keyword evidence="3" id="KW-1185">Reference proteome</keyword>
<protein>
    <recommendedName>
        <fullName evidence="4">C2H2-type domain-containing protein</fullName>
    </recommendedName>
</protein>
<proteinExistence type="predicted"/>
<evidence type="ECO:0000256" key="1">
    <source>
        <dbReference type="SAM" id="MobiDB-lite"/>
    </source>
</evidence>
<evidence type="ECO:0008006" key="4">
    <source>
        <dbReference type="Google" id="ProtNLM"/>
    </source>
</evidence>
<reference evidence="2 3" key="1">
    <citation type="journal article" date="2022" name="Nat. Ecol. Evol.">
        <title>A masculinizing supergene underlies an exaggerated male reproductive morph in a spider.</title>
        <authorList>
            <person name="Hendrickx F."/>
            <person name="De Corte Z."/>
            <person name="Sonet G."/>
            <person name="Van Belleghem S.M."/>
            <person name="Kostlbacher S."/>
            <person name="Vangestel C."/>
        </authorList>
    </citation>
    <scope>NUCLEOTIDE SEQUENCE [LARGE SCALE GENOMIC DNA]</scope>
    <source>
        <strain evidence="2">W744_W776</strain>
    </source>
</reference>
<dbReference type="Proteomes" id="UP000827092">
    <property type="component" value="Unassembled WGS sequence"/>
</dbReference>
<organism evidence="2 3">
    <name type="scientific">Oedothorax gibbosus</name>
    <dbReference type="NCBI Taxonomy" id="931172"/>
    <lineage>
        <taxon>Eukaryota</taxon>
        <taxon>Metazoa</taxon>
        <taxon>Ecdysozoa</taxon>
        <taxon>Arthropoda</taxon>
        <taxon>Chelicerata</taxon>
        <taxon>Arachnida</taxon>
        <taxon>Araneae</taxon>
        <taxon>Araneomorphae</taxon>
        <taxon>Entelegynae</taxon>
        <taxon>Araneoidea</taxon>
        <taxon>Linyphiidae</taxon>
        <taxon>Erigoninae</taxon>
        <taxon>Oedothorax</taxon>
    </lineage>
</organism>
<comment type="caution">
    <text evidence="2">The sequence shown here is derived from an EMBL/GenBank/DDBJ whole genome shotgun (WGS) entry which is preliminary data.</text>
</comment>
<evidence type="ECO:0000313" key="3">
    <source>
        <dbReference type="Proteomes" id="UP000827092"/>
    </source>
</evidence>
<accession>A0AAV6UK34</accession>
<feature type="region of interest" description="Disordered" evidence="1">
    <location>
        <begin position="150"/>
        <end position="177"/>
    </location>
</feature>
<name>A0AAV6UK34_9ARAC</name>
<feature type="region of interest" description="Disordered" evidence="1">
    <location>
        <begin position="84"/>
        <end position="108"/>
    </location>
</feature>
<gene>
    <name evidence="2" type="ORF">JTE90_007404</name>
</gene>
<dbReference type="EMBL" id="JAFNEN010000394">
    <property type="protein sequence ID" value="KAG8183971.1"/>
    <property type="molecule type" value="Genomic_DNA"/>
</dbReference>
<dbReference type="AlphaFoldDB" id="A0AAV6UK34"/>
<sequence length="177" mass="19841">MRSPLQTLVGAQRGAQSSGCQFPAVVVWGWSKTDDFCPVSFGFLLLLVVEMSRRKQAKPRSLRREDLQSVAFDDESSQDTLTFSDTKISIPGSPTEHFETSSVVSEDHNSLFEDDDELEDALEDEDLPNACASCKQRFETLTDYIQHLNQDGCMAGNPNDYNPQELYPPNSPKKQTE</sequence>
<evidence type="ECO:0000313" key="2">
    <source>
        <dbReference type="EMBL" id="KAG8183971.1"/>
    </source>
</evidence>